<evidence type="ECO:0000259" key="9">
    <source>
        <dbReference type="Pfam" id="PF20730"/>
    </source>
</evidence>
<keyword evidence="6 7" id="KW-0472">Membrane</keyword>
<evidence type="ECO:0000256" key="6">
    <source>
        <dbReference type="ARBA" id="ARBA00023136"/>
    </source>
</evidence>
<dbReference type="RefSeq" id="WP_229660432.1">
    <property type="nucleotide sequence ID" value="NZ_BMIO01000015.1"/>
</dbReference>
<sequence>MPAIYLLIIFFIRLSGKRSTSQMNNFDWIVTVALGSITASTILLKDIILAEGALSIALLLVLQYGLTFLARKSPLVARAVKAPPTLLFDRGRFLDDGMATERISRKEVLAAVRKAGFTDLDQVDWIALENDASFSVIAHSDSRTNRNAIREIGGVPAERRH</sequence>
<keyword evidence="11" id="KW-1185">Reference proteome</keyword>
<dbReference type="Gene3D" id="3.30.240.20">
    <property type="entry name" value="bsu07140 like domains"/>
    <property type="match status" value="1"/>
</dbReference>
<feature type="domain" description="YetF C-terminal" evidence="8">
    <location>
        <begin position="72"/>
        <end position="143"/>
    </location>
</feature>
<comment type="similarity">
    <text evidence="2">Belongs to the UPF0702 family.</text>
</comment>
<evidence type="ECO:0000313" key="10">
    <source>
        <dbReference type="EMBL" id="GGD53468.1"/>
    </source>
</evidence>
<feature type="domain" description="YetF-like N-terminal transmembrane" evidence="9">
    <location>
        <begin position="6"/>
        <end position="66"/>
    </location>
</feature>
<evidence type="ECO:0000259" key="8">
    <source>
        <dbReference type="Pfam" id="PF04239"/>
    </source>
</evidence>
<dbReference type="PANTHER" id="PTHR34582">
    <property type="entry name" value="UPF0702 TRANSMEMBRANE PROTEIN YCAP"/>
    <property type="match status" value="1"/>
</dbReference>
<gene>
    <name evidence="10" type="ORF">GCM10010989_29560</name>
</gene>
<evidence type="ECO:0000256" key="7">
    <source>
        <dbReference type="SAM" id="Phobius"/>
    </source>
</evidence>
<comment type="caution">
    <text evidence="10">The sequence shown here is derived from an EMBL/GenBank/DDBJ whole genome shotgun (WGS) entry which is preliminary data.</text>
</comment>
<protein>
    <submittedName>
        <fullName evidence="10">DUF421 domain-containing protein</fullName>
    </submittedName>
</protein>
<dbReference type="AlphaFoldDB" id="A0A916YN99"/>
<dbReference type="InterPro" id="IPR023090">
    <property type="entry name" value="UPF0702_alpha/beta_dom_sf"/>
</dbReference>
<feature type="transmembrane region" description="Helical" evidence="7">
    <location>
        <begin position="26"/>
        <end position="44"/>
    </location>
</feature>
<keyword evidence="3" id="KW-1003">Cell membrane</keyword>
<keyword evidence="4 7" id="KW-0812">Transmembrane</keyword>
<name>A0A916YN99_9SPHN</name>
<dbReference type="Proteomes" id="UP000598997">
    <property type="component" value="Unassembled WGS sequence"/>
</dbReference>
<evidence type="ECO:0000256" key="2">
    <source>
        <dbReference type="ARBA" id="ARBA00006448"/>
    </source>
</evidence>
<keyword evidence="5 7" id="KW-1133">Transmembrane helix</keyword>
<evidence type="ECO:0000256" key="4">
    <source>
        <dbReference type="ARBA" id="ARBA00022692"/>
    </source>
</evidence>
<evidence type="ECO:0000256" key="5">
    <source>
        <dbReference type="ARBA" id="ARBA00022989"/>
    </source>
</evidence>
<comment type="subcellular location">
    <subcellularLocation>
        <location evidence="1">Cell membrane</location>
        <topology evidence="1">Multi-pass membrane protein</topology>
    </subcellularLocation>
</comment>
<proteinExistence type="inferred from homology"/>
<dbReference type="Pfam" id="PF20730">
    <property type="entry name" value="YetF_N"/>
    <property type="match status" value="1"/>
</dbReference>
<feature type="transmembrane region" description="Helical" evidence="7">
    <location>
        <begin position="51"/>
        <end position="70"/>
    </location>
</feature>
<dbReference type="InterPro" id="IPR007353">
    <property type="entry name" value="DUF421"/>
</dbReference>
<organism evidence="10 11">
    <name type="scientific">Croceicoccus pelagius</name>
    <dbReference type="NCBI Taxonomy" id="1703341"/>
    <lineage>
        <taxon>Bacteria</taxon>
        <taxon>Pseudomonadati</taxon>
        <taxon>Pseudomonadota</taxon>
        <taxon>Alphaproteobacteria</taxon>
        <taxon>Sphingomonadales</taxon>
        <taxon>Erythrobacteraceae</taxon>
        <taxon>Croceicoccus</taxon>
    </lineage>
</organism>
<dbReference type="EMBL" id="BMIO01000015">
    <property type="protein sequence ID" value="GGD53468.1"/>
    <property type="molecule type" value="Genomic_DNA"/>
</dbReference>
<reference evidence="10 11" key="1">
    <citation type="journal article" date="2014" name="Int. J. Syst. Evol. Microbiol.">
        <title>Complete genome sequence of Corynebacterium casei LMG S-19264T (=DSM 44701T), isolated from a smear-ripened cheese.</title>
        <authorList>
            <consortium name="US DOE Joint Genome Institute (JGI-PGF)"/>
            <person name="Walter F."/>
            <person name="Albersmeier A."/>
            <person name="Kalinowski J."/>
            <person name="Ruckert C."/>
        </authorList>
    </citation>
    <scope>NUCLEOTIDE SEQUENCE [LARGE SCALE GENOMIC DNA]</scope>
    <source>
        <strain evidence="10 11">CGMCC 1.15358</strain>
    </source>
</reference>
<dbReference type="PANTHER" id="PTHR34582:SF6">
    <property type="entry name" value="UPF0702 TRANSMEMBRANE PROTEIN YCAP"/>
    <property type="match status" value="1"/>
</dbReference>
<evidence type="ECO:0000256" key="1">
    <source>
        <dbReference type="ARBA" id="ARBA00004651"/>
    </source>
</evidence>
<accession>A0A916YN99</accession>
<evidence type="ECO:0000313" key="11">
    <source>
        <dbReference type="Proteomes" id="UP000598997"/>
    </source>
</evidence>
<dbReference type="GO" id="GO:0005886">
    <property type="term" value="C:plasma membrane"/>
    <property type="evidence" value="ECO:0007669"/>
    <property type="project" value="UniProtKB-SubCell"/>
</dbReference>
<dbReference type="InterPro" id="IPR048454">
    <property type="entry name" value="YetF_N"/>
</dbReference>
<dbReference type="Pfam" id="PF04239">
    <property type="entry name" value="DUF421"/>
    <property type="match status" value="1"/>
</dbReference>
<evidence type="ECO:0000256" key="3">
    <source>
        <dbReference type="ARBA" id="ARBA00022475"/>
    </source>
</evidence>